<feature type="non-terminal residue" evidence="1">
    <location>
        <position position="1"/>
    </location>
</feature>
<evidence type="ECO:0000313" key="2">
    <source>
        <dbReference type="Proteomes" id="UP000214596"/>
    </source>
</evidence>
<protein>
    <submittedName>
        <fullName evidence="1">RNA pseudouridine synthase</fullName>
    </submittedName>
</protein>
<reference evidence="1 2" key="1">
    <citation type="journal article" date="2017" name="Appl. Environ. Microbiol.">
        <title>Parallel evolution of two clades of a major Atlantic endemic Vibrio parahaemolyticus pathogen lineage by independent acquisition of related pathogenicity islands.</title>
        <authorList>
            <person name="Xu F."/>
            <person name="Gonzalez-Escalona N."/>
            <person name="Drees K.P."/>
            <person name="Sebra R.P."/>
            <person name="Cooper V.S."/>
            <person name="Jones S.H."/>
            <person name="Whistler C.A."/>
        </authorList>
    </citation>
    <scope>NUCLEOTIDE SEQUENCE [LARGE SCALE GENOMIC DNA]</scope>
    <source>
        <strain evidence="1 2">MAVP-3</strain>
    </source>
</reference>
<accession>A0A227JI77</accession>
<dbReference type="AlphaFoldDB" id="A0A227JI77"/>
<name>A0A227JI77_VIBPH</name>
<organism evidence="1 2">
    <name type="scientific">Vibrio parahaemolyticus</name>
    <dbReference type="NCBI Taxonomy" id="670"/>
    <lineage>
        <taxon>Bacteria</taxon>
        <taxon>Pseudomonadati</taxon>
        <taxon>Pseudomonadota</taxon>
        <taxon>Gammaproteobacteria</taxon>
        <taxon>Vibrionales</taxon>
        <taxon>Vibrionaceae</taxon>
        <taxon>Vibrio</taxon>
    </lineage>
</organism>
<gene>
    <name evidence="1" type="ORF">CA163_00760</name>
</gene>
<dbReference type="EMBL" id="NIXT01000014">
    <property type="protein sequence ID" value="OXE34750.1"/>
    <property type="molecule type" value="Genomic_DNA"/>
</dbReference>
<evidence type="ECO:0000313" key="1">
    <source>
        <dbReference type="EMBL" id="OXE34750.1"/>
    </source>
</evidence>
<sequence length="42" mass="5175">PKSHWLRSIFVPCDFYPEAEEMIFDYFDPERKLPDYKTLPRP</sequence>
<dbReference type="Proteomes" id="UP000214596">
    <property type="component" value="Unassembled WGS sequence"/>
</dbReference>
<comment type="caution">
    <text evidence="1">The sequence shown here is derived from an EMBL/GenBank/DDBJ whole genome shotgun (WGS) entry which is preliminary data.</text>
</comment>
<proteinExistence type="predicted"/>